<dbReference type="Proteomes" id="UP000033096">
    <property type="component" value="Chromosome"/>
</dbReference>
<protein>
    <submittedName>
        <fullName evidence="2">Uncharacterized protein</fullName>
    </submittedName>
</protein>
<dbReference type="PATRIC" id="fig|1434123.4.peg.1564"/>
<sequence>MESMEYKASQVDEKINHLEKIHVIKNYYLVLGGGKIGTDFLDYARKNRFPFVLVIDKDENAPASKKSNIIKTKDELVNLLKNKASESFQDEAFKSSSAAGENEREDKEREENEREDKENKVETKLENNEMEAYFYKMDLDNIPFLLSLGIPEYIIPAVPCHAAAYLLSDLLKLPLKPEKEENAEEILEKSQMEDSPVTELFIRPEDERLMSFFEKLATSFPDDVIAGRYPEYGMLFLSYAREGEICPDGCPGPKDRCPTFGRKKPETITEYARKLLQHLPGWVFESYQMKPGIGGLKGKEFKQNLLEILEFLRSIEENRSEKRFEKLEDRTFFVATTCTCHGVLNMFYVI</sequence>
<evidence type="ECO:0000313" key="3">
    <source>
        <dbReference type="Proteomes" id="UP000033096"/>
    </source>
</evidence>
<dbReference type="GeneID" id="24809734"/>
<dbReference type="STRING" id="1434123.MSVAZ_1314"/>
<dbReference type="EMBL" id="CP009520">
    <property type="protein sequence ID" value="AKB43583.1"/>
    <property type="molecule type" value="Genomic_DNA"/>
</dbReference>
<evidence type="ECO:0000256" key="1">
    <source>
        <dbReference type="SAM" id="MobiDB-lite"/>
    </source>
</evidence>
<keyword evidence="3" id="KW-1185">Reference proteome</keyword>
<accession>A0A0E3Q2T4</accession>
<proteinExistence type="predicted"/>
<gene>
    <name evidence="2" type="ORF">MSVAZ_1314</name>
</gene>
<reference evidence="2 3" key="1">
    <citation type="submission" date="2014-07" db="EMBL/GenBank/DDBJ databases">
        <title>Methanogenic archaea and the global carbon cycle.</title>
        <authorList>
            <person name="Henriksen J.R."/>
            <person name="Luke J."/>
            <person name="Reinhart S."/>
            <person name="Benedict M.N."/>
            <person name="Youngblut N.D."/>
            <person name="Metcalf M.E."/>
            <person name="Whitaker R.J."/>
            <person name="Metcalf W.W."/>
        </authorList>
    </citation>
    <scope>NUCLEOTIDE SEQUENCE [LARGE SCALE GENOMIC DNA]</scope>
    <source>
        <strain evidence="2 3">Z-761</strain>
    </source>
</reference>
<dbReference type="AlphaFoldDB" id="A0A0E3Q2T4"/>
<dbReference type="HOGENOM" id="CLU_068380_0_0_2"/>
<evidence type="ECO:0000313" key="2">
    <source>
        <dbReference type="EMBL" id="AKB43583.1"/>
    </source>
</evidence>
<dbReference type="RefSeq" id="WP_048119683.1">
    <property type="nucleotide sequence ID" value="NZ_CP009520.1"/>
</dbReference>
<name>A0A0E3Q2T4_9EURY</name>
<dbReference type="KEGG" id="mvc:MSVAZ_1314"/>
<feature type="region of interest" description="Disordered" evidence="1">
    <location>
        <begin position="90"/>
        <end position="122"/>
    </location>
</feature>
<feature type="compositionally biased region" description="Basic and acidic residues" evidence="1">
    <location>
        <begin position="101"/>
        <end position="122"/>
    </location>
</feature>
<organism evidence="2 3">
    <name type="scientific">Methanosarcina vacuolata Z-761</name>
    <dbReference type="NCBI Taxonomy" id="1434123"/>
    <lineage>
        <taxon>Archaea</taxon>
        <taxon>Methanobacteriati</taxon>
        <taxon>Methanobacteriota</taxon>
        <taxon>Stenosarchaea group</taxon>
        <taxon>Methanomicrobia</taxon>
        <taxon>Methanosarcinales</taxon>
        <taxon>Methanosarcinaceae</taxon>
        <taxon>Methanosarcina</taxon>
    </lineage>
</organism>